<feature type="domain" description="Nudix hydrolase" evidence="3">
    <location>
        <begin position="4"/>
        <end position="152"/>
    </location>
</feature>
<dbReference type="InterPro" id="IPR015797">
    <property type="entry name" value="NUDIX_hydrolase-like_dom_sf"/>
</dbReference>
<dbReference type="GO" id="GO:0016787">
    <property type="term" value="F:hydrolase activity"/>
    <property type="evidence" value="ECO:0007669"/>
    <property type="project" value="UniProtKB-KW"/>
</dbReference>
<proteinExistence type="predicted"/>
<name>A0A4Q0AIG6_9BACT</name>
<comment type="caution">
    <text evidence="4">The sequence shown here is derived from an EMBL/GenBank/DDBJ whole genome shotgun (WGS) entry which is preliminary data.</text>
</comment>
<accession>A0A4Q0AIG6</accession>
<keyword evidence="5" id="KW-1185">Reference proteome</keyword>
<reference evidence="4" key="1">
    <citation type="submission" date="2019-01" db="EMBL/GenBank/DDBJ databases">
        <title>Genomic signatures and co-occurrence patterns of the ultra-small Saccharimodia (Patescibacteria phylum) suggest a symbiotic lifestyle.</title>
        <authorList>
            <person name="Lemos L."/>
            <person name="Medeiros J."/>
            <person name="Andreote F."/>
            <person name="Fernandes G."/>
            <person name="Varani A."/>
            <person name="Oliveira G."/>
            <person name="Pylro V."/>
        </authorList>
    </citation>
    <scope>NUCLEOTIDE SEQUENCE [LARGE SCALE GENOMIC DNA]</scope>
    <source>
        <strain evidence="4">AMD02</strain>
    </source>
</reference>
<organism evidence="4 5">
    <name type="scientific">Candidatus Microsaccharimonas sossegonensis</name>
    <dbReference type="NCBI Taxonomy" id="2506948"/>
    <lineage>
        <taxon>Bacteria</taxon>
        <taxon>Candidatus Saccharimonadota</taxon>
        <taxon>Candidatus Saccharimonadia</taxon>
        <taxon>Candidatus Saccharimonadales</taxon>
        <taxon>Candidatus Saccharimonadaceae</taxon>
        <taxon>Candidatus Microsaccharimonas</taxon>
    </lineage>
</organism>
<dbReference type="Proteomes" id="UP000289257">
    <property type="component" value="Unassembled WGS sequence"/>
</dbReference>
<dbReference type="InterPro" id="IPR020084">
    <property type="entry name" value="NUDIX_hydrolase_CS"/>
</dbReference>
<dbReference type="Pfam" id="PF00293">
    <property type="entry name" value="NUDIX"/>
    <property type="match status" value="1"/>
</dbReference>
<comment type="cofactor">
    <cofactor evidence="1">
        <name>Mg(2+)</name>
        <dbReference type="ChEBI" id="CHEBI:18420"/>
    </cofactor>
</comment>
<evidence type="ECO:0000259" key="3">
    <source>
        <dbReference type="PROSITE" id="PS51462"/>
    </source>
</evidence>
<dbReference type="InterPro" id="IPR000086">
    <property type="entry name" value="NUDIX_hydrolase_dom"/>
</dbReference>
<dbReference type="SUPFAM" id="SSF55811">
    <property type="entry name" value="Nudix"/>
    <property type="match status" value="1"/>
</dbReference>
<gene>
    <name evidence="4" type="ORF">EOT05_01610</name>
</gene>
<dbReference type="EMBL" id="SCKX01000001">
    <property type="protein sequence ID" value="RWZ78438.1"/>
    <property type="molecule type" value="Genomic_DNA"/>
</dbReference>
<dbReference type="Gene3D" id="3.90.79.10">
    <property type="entry name" value="Nucleoside Triphosphate Pyrophosphohydrolase"/>
    <property type="match status" value="1"/>
</dbReference>
<dbReference type="PROSITE" id="PS51462">
    <property type="entry name" value="NUDIX"/>
    <property type="match status" value="1"/>
</dbReference>
<evidence type="ECO:0000313" key="4">
    <source>
        <dbReference type="EMBL" id="RWZ78438.1"/>
    </source>
</evidence>
<protein>
    <submittedName>
        <fullName evidence="4">NUDIX domain-containing protein</fullName>
    </submittedName>
</protein>
<dbReference type="PANTHER" id="PTHR43046">
    <property type="entry name" value="GDP-MANNOSE MANNOSYL HYDROLASE"/>
    <property type="match status" value="1"/>
</dbReference>
<keyword evidence="2" id="KW-0378">Hydrolase</keyword>
<evidence type="ECO:0000256" key="1">
    <source>
        <dbReference type="ARBA" id="ARBA00001946"/>
    </source>
</evidence>
<dbReference type="PROSITE" id="PS00893">
    <property type="entry name" value="NUDIX_BOX"/>
    <property type="match status" value="1"/>
</dbReference>
<dbReference type="PANTHER" id="PTHR43046:SF14">
    <property type="entry name" value="MUTT_NUDIX FAMILY PROTEIN"/>
    <property type="match status" value="1"/>
</dbReference>
<evidence type="ECO:0000256" key="2">
    <source>
        <dbReference type="ARBA" id="ARBA00022801"/>
    </source>
</evidence>
<sequence>MNANRRVAIRGIIYRDGKILATKQKDNDGNEAKNWATFGGGLDPLESLTDGLYREMIEETGIAPKIGKLLFIQQFAEPSDATKEHLEFFFLIENTADYESINLNATTHGFLEIARADFIDPKTNPILPDFLQTIDITDYVENDRPVYIYSKLA</sequence>
<evidence type="ECO:0000313" key="5">
    <source>
        <dbReference type="Proteomes" id="UP000289257"/>
    </source>
</evidence>
<dbReference type="AlphaFoldDB" id="A0A4Q0AIG6"/>